<sequence length="325" mass="36524">MCVFTLALICAPVKGKQISFNKKATDTGYQFSYQWLDINNNTQAMNFTLSNKALFQRFRELKPYQANFARKAIIRKIKKTVQQQPIPGVQVQFKQVNNDFTIEVLGTDSDKVNQAYQQLAQLEQQARQDYFNENYYQAFTNHDQQTGIKVDHVRIANGNVMDLKPLKPTILEKASIQNVREVTNFVLGFVQSIPYATLENRLTSSGAGFNPPLKVLWENQGDCDSKMTLTAALLRSLMPRIEMAFVFIDQHAFIGIAIPANAGETSVEYQGINYLLAEPTGPMLLPLGKLAPESELAINQGRYVIETYHAAITVLSPENDDSSSN</sequence>
<keyword evidence="2" id="KW-1185">Reference proteome</keyword>
<reference evidence="1 2" key="1">
    <citation type="submission" date="2018-12" db="EMBL/GenBank/DDBJ databases">
        <title>Complete genome of Litorilituus sediminis.</title>
        <authorList>
            <person name="Liu A."/>
            <person name="Rong J."/>
        </authorList>
    </citation>
    <scope>NUCLEOTIDE SEQUENCE [LARGE SCALE GENOMIC DNA]</scope>
    <source>
        <strain evidence="1 2">JCM 17549</strain>
    </source>
</reference>
<protein>
    <recommendedName>
        <fullName evidence="3">Transglutaminase domain-containing protein</fullName>
    </recommendedName>
</protein>
<dbReference type="Proteomes" id="UP000290244">
    <property type="component" value="Chromosome"/>
</dbReference>
<dbReference type="EMBL" id="CP034759">
    <property type="protein sequence ID" value="QBG37834.1"/>
    <property type="molecule type" value="Genomic_DNA"/>
</dbReference>
<gene>
    <name evidence="1" type="ORF">EMK97_14100</name>
</gene>
<dbReference type="OrthoDB" id="5592079at2"/>
<name>A0A4P6P8E7_9GAMM</name>
<accession>A0A4P6P8E7</accession>
<dbReference type="KEGG" id="lsd:EMK97_14100"/>
<proteinExistence type="predicted"/>
<evidence type="ECO:0008006" key="3">
    <source>
        <dbReference type="Google" id="ProtNLM"/>
    </source>
</evidence>
<dbReference type="AlphaFoldDB" id="A0A4P6P8E7"/>
<evidence type="ECO:0000313" key="1">
    <source>
        <dbReference type="EMBL" id="QBG37834.1"/>
    </source>
</evidence>
<evidence type="ECO:0000313" key="2">
    <source>
        <dbReference type="Proteomes" id="UP000290244"/>
    </source>
</evidence>
<organism evidence="1 2">
    <name type="scientific">Litorilituus sediminis</name>
    <dbReference type="NCBI Taxonomy" id="718192"/>
    <lineage>
        <taxon>Bacteria</taxon>
        <taxon>Pseudomonadati</taxon>
        <taxon>Pseudomonadota</taxon>
        <taxon>Gammaproteobacteria</taxon>
        <taxon>Alteromonadales</taxon>
        <taxon>Colwelliaceae</taxon>
        <taxon>Litorilituus</taxon>
    </lineage>
</organism>